<evidence type="ECO:0000256" key="1">
    <source>
        <dbReference type="ARBA" id="ARBA00023002"/>
    </source>
</evidence>
<evidence type="ECO:0000313" key="3">
    <source>
        <dbReference type="EMBL" id="KRN31208.1"/>
    </source>
</evidence>
<dbReference type="FunCoup" id="A0A0R2FS66">
    <property type="interactions" value="72"/>
</dbReference>
<name>A0A0R2FS66_9LACO</name>
<dbReference type="InterPro" id="IPR050523">
    <property type="entry name" value="AKR_Detox_Biosynth"/>
</dbReference>
<organism evidence="3 4">
    <name type="scientific">Weissella halotolerans DSM 20190</name>
    <dbReference type="NCBI Taxonomy" id="1123500"/>
    <lineage>
        <taxon>Bacteria</taxon>
        <taxon>Bacillati</taxon>
        <taxon>Bacillota</taxon>
        <taxon>Bacilli</taxon>
        <taxon>Lactobacillales</taxon>
        <taxon>Lactobacillaceae</taxon>
        <taxon>Weissella</taxon>
    </lineage>
</organism>
<dbReference type="GO" id="GO:0016491">
    <property type="term" value="F:oxidoreductase activity"/>
    <property type="evidence" value="ECO:0007669"/>
    <property type="project" value="UniProtKB-KW"/>
</dbReference>
<dbReference type="Pfam" id="PF00248">
    <property type="entry name" value="Aldo_ket_red"/>
    <property type="match status" value="1"/>
</dbReference>
<evidence type="ECO:0000259" key="2">
    <source>
        <dbReference type="Pfam" id="PF00248"/>
    </source>
</evidence>
<feature type="domain" description="NADP-dependent oxidoreductase" evidence="2">
    <location>
        <begin position="21"/>
        <end position="315"/>
    </location>
</feature>
<keyword evidence="4" id="KW-1185">Reference proteome</keyword>
<evidence type="ECO:0000313" key="4">
    <source>
        <dbReference type="Proteomes" id="UP000051296"/>
    </source>
</evidence>
<dbReference type="EMBL" id="JQAX01000004">
    <property type="protein sequence ID" value="KRN31208.1"/>
    <property type="molecule type" value="Genomic_DNA"/>
</dbReference>
<dbReference type="eggNOG" id="COG0667">
    <property type="taxonomic scope" value="Bacteria"/>
</dbReference>
<dbReference type="InterPro" id="IPR036812">
    <property type="entry name" value="NAD(P)_OxRdtase_dom_sf"/>
</dbReference>
<dbReference type="PATRIC" id="fig|1123500.6.peg.1091"/>
<gene>
    <name evidence="3" type="ORF">IV68_GL001090</name>
</gene>
<dbReference type="Gene3D" id="3.20.20.100">
    <property type="entry name" value="NADP-dependent oxidoreductase domain"/>
    <property type="match status" value="1"/>
</dbReference>
<accession>A0A0R2FS66</accession>
<dbReference type="InParanoid" id="A0A0R2FS66"/>
<protein>
    <submittedName>
        <fullName evidence="3">Aldo keto reductase</fullName>
    </submittedName>
</protein>
<dbReference type="GO" id="GO:0005829">
    <property type="term" value="C:cytosol"/>
    <property type="evidence" value="ECO:0007669"/>
    <property type="project" value="TreeGrafter"/>
</dbReference>
<dbReference type="FunFam" id="3.20.20.100:FF:000004">
    <property type="entry name" value="Oxidoreductase, aldo/keto reductase"/>
    <property type="match status" value="1"/>
</dbReference>
<dbReference type="Proteomes" id="UP000051296">
    <property type="component" value="Unassembled WGS sequence"/>
</dbReference>
<keyword evidence="1" id="KW-0560">Oxidoreductase</keyword>
<comment type="caution">
    <text evidence="3">The sequence shown here is derived from an EMBL/GenBank/DDBJ whole genome shotgun (WGS) entry which is preliminary data.</text>
</comment>
<proteinExistence type="predicted"/>
<dbReference type="InterPro" id="IPR023210">
    <property type="entry name" value="NADP_OxRdtase_dom"/>
</dbReference>
<sequence length="317" mass="34598">MEGEEMTAEVKIGKSNVITTPLGLGTNAVGGHNLFPNLDDATGVAMVKAALDAGITLLDTAFAYGMGQSERLIGQAIQGYDREKIQIATKGAQKVLADGQVVIDNSPAFLKQAVADSLERLQTDYLDIFYIHFPDDHTPLNEAVAALQELKEAGKIRAIGVSNMSMEQLAEANQDGYVDVDEELYNLVDRSAEAERFAYLKEHDISFVPFFPLASGLLTGKYSQETTFAADDIRHDNPDFTGARFETIINKVDQLKPLATKYGVTVTELVLAWYLKNPAITVVIPGAKQVNQVKSNAKALTVDLTLADYDYINQLFS</sequence>
<dbReference type="PRINTS" id="PR00069">
    <property type="entry name" value="ALDKETRDTASE"/>
</dbReference>
<dbReference type="InterPro" id="IPR020471">
    <property type="entry name" value="AKR"/>
</dbReference>
<dbReference type="AlphaFoldDB" id="A0A0R2FS66"/>
<dbReference type="SUPFAM" id="SSF51430">
    <property type="entry name" value="NAD(P)-linked oxidoreductase"/>
    <property type="match status" value="1"/>
</dbReference>
<dbReference type="PANTHER" id="PTHR43364:SF4">
    <property type="entry name" value="NAD(P)-LINKED OXIDOREDUCTASE SUPERFAMILY PROTEIN"/>
    <property type="match status" value="1"/>
</dbReference>
<dbReference type="PANTHER" id="PTHR43364">
    <property type="entry name" value="NADH-SPECIFIC METHYLGLYOXAL REDUCTASE-RELATED"/>
    <property type="match status" value="1"/>
</dbReference>
<dbReference type="STRING" id="1123500.GCA_000420365_01141"/>
<reference evidence="3 4" key="1">
    <citation type="journal article" date="2015" name="Genome Announc.">
        <title>Expanding the biotechnology potential of lactobacilli through comparative genomics of 213 strains and associated genera.</title>
        <authorList>
            <person name="Sun Z."/>
            <person name="Harris H.M."/>
            <person name="McCann A."/>
            <person name="Guo C."/>
            <person name="Argimon S."/>
            <person name="Zhang W."/>
            <person name="Yang X."/>
            <person name="Jeffery I.B."/>
            <person name="Cooney J.C."/>
            <person name="Kagawa T.F."/>
            <person name="Liu W."/>
            <person name="Song Y."/>
            <person name="Salvetti E."/>
            <person name="Wrobel A."/>
            <person name="Rasinkangas P."/>
            <person name="Parkhill J."/>
            <person name="Rea M.C."/>
            <person name="O'Sullivan O."/>
            <person name="Ritari J."/>
            <person name="Douillard F.P."/>
            <person name="Paul Ross R."/>
            <person name="Yang R."/>
            <person name="Briner A.E."/>
            <person name="Felis G.E."/>
            <person name="de Vos W.M."/>
            <person name="Barrangou R."/>
            <person name="Klaenhammer T.R."/>
            <person name="Caufield P.W."/>
            <person name="Cui Y."/>
            <person name="Zhang H."/>
            <person name="O'Toole P.W."/>
        </authorList>
    </citation>
    <scope>NUCLEOTIDE SEQUENCE [LARGE SCALE GENOMIC DNA]</scope>
    <source>
        <strain evidence="3 4">DSM 20190</strain>
    </source>
</reference>